<dbReference type="PANTHER" id="PTHR31304">
    <property type="entry name" value="LOB DOMAIN-CONTAINING PROTEIN 38"/>
    <property type="match status" value="1"/>
</dbReference>
<dbReference type="PANTHER" id="PTHR31304:SF1">
    <property type="entry name" value="LOB DOMAIN-CONTAINING PROTEIN 39"/>
    <property type="match status" value="1"/>
</dbReference>
<accession>A0AAP0B1K0</accession>
<reference evidence="4 5" key="1">
    <citation type="journal article" date="2022" name="Nat. Plants">
        <title>Genomes of leafy and leafless Platanthera orchids illuminate the evolution of mycoheterotrophy.</title>
        <authorList>
            <person name="Li M.H."/>
            <person name="Liu K.W."/>
            <person name="Li Z."/>
            <person name="Lu H.C."/>
            <person name="Ye Q.L."/>
            <person name="Zhang D."/>
            <person name="Wang J.Y."/>
            <person name="Li Y.F."/>
            <person name="Zhong Z.M."/>
            <person name="Liu X."/>
            <person name="Yu X."/>
            <person name="Liu D.K."/>
            <person name="Tu X.D."/>
            <person name="Liu B."/>
            <person name="Hao Y."/>
            <person name="Liao X.Y."/>
            <person name="Jiang Y.T."/>
            <person name="Sun W.H."/>
            <person name="Chen J."/>
            <person name="Chen Y.Q."/>
            <person name="Ai Y."/>
            <person name="Zhai J.W."/>
            <person name="Wu S.S."/>
            <person name="Zhou Z."/>
            <person name="Hsiao Y.Y."/>
            <person name="Wu W.L."/>
            <person name="Chen Y.Y."/>
            <person name="Lin Y.F."/>
            <person name="Hsu J.L."/>
            <person name="Li C.Y."/>
            <person name="Wang Z.W."/>
            <person name="Zhao X."/>
            <person name="Zhong W.Y."/>
            <person name="Ma X.K."/>
            <person name="Ma L."/>
            <person name="Huang J."/>
            <person name="Chen G.Z."/>
            <person name="Huang M.Z."/>
            <person name="Huang L."/>
            <person name="Peng D.H."/>
            <person name="Luo Y.B."/>
            <person name="Zou S.Q."/>
            <person name="Chen S.P."/>
            <person name="Lan S."/>
            <person name="Tsai W.C."/>
            <person name="Van de Peer Y."/>
            <person name="Liu Z.J."/>
        </authorList>
    </citation>
    <scope>NUCLEOTIDE SEQUENCE [LARGE SCALE GENOMIC DNA]</scope>
    <source>
        <strain evidence="4">Lor287</strain>
    </source>
</reference>
<dbReference type="EMBL" id="JBBWWQ010000017">
    <property type="protein sequence ID" value="KAK8923611.1"/>
    <property type="molecule type" value="Genomic_DNA"/>
</dbReference>
<dbReference type="GO" id="GO:0010468">
    <property type="term" value="P:regulation of gene expression"/>
    <property type="evidence" value="ECO:0007669"/>
    <property type="project" value="TreeGrafter"/>
</dbReference>
<feature type="region of interest" description="Disordered" evidence="2">
    <location>
        <begin position="241"/>
        <end position="292"/>
    </location>
</feature>
<proteinExistence type="inferred from homology"/>
<keyword evidence="5" id="KW-1185">Reference proteome</keyword>
<evidence type="ECO:0000259" key="3">
    <source>
        <dbReference type="PROSITE" id="PS50891"/>
    </source>
</evidence>
<evidence type="ECO:0000313" key="4">
    <source>
        <dbReference type="EMBL" id="KAK8923611.1"/>
    </source>
</evidence>
<evidence type="ECO:0000313" key="5">
    <source>
        <dbReference type="Proteomes" id="UP001418222"/>
    </source>
</evidence>
<feature type="compositionally biased region" description="Basic and acidic residues" evidence="2">
    <location>
        <begin position="277"/>
        <end position="286"/>
    </location>
</feature>
<feature type="domain" description="LOB" evidence="3">
    <location>
        <begin position="83"/>
        <end position="189"/>
    </location>
</feature>
<dbReference type="PROSITE" id="PS50891">
    <property type="entry name" value="LOB"/>
    <property type="match status" value="1"/>
</dbReference>
<organism evidence="4 5">
    <name type="scientific">Platanthera zijinensis</name>
    <dbReference type="NCBI Taxonomy" id="2320716"/>
    <lineage>
        <taxon>Eukaryota</taxon>
        <taxon>Viridiplantae</taxon>
        <taxon>Streptophyta</taxon>
        <taxon>Embryophyta</taxon>
        <taxon>Tracheophyta</taxon>
        <taxon>Spermatophyta</taxon>
        <taxon>Magnoliopsida</taxon>
        <taxon>Liliopsida</taxon>
        <taxon>Asparagales</taxon>
        <taxon>Orchidaceae</taxon>
        <taxon>Orchidoideae</taxon>
        <taxon>Orchideae</taxon>
        <taxon>Orchidinae</taxon>
        <taxon>Platanthera</taxon>
    </lineage>
</organism>
<protein>
    <submittedName>
        <fullName evidence="4">LOB domain-containing protein 37</fullName>
    </submittedName>
</protein>
<dbReference type="AlphaFoldDB" id="A0AAP0B1K0"/>
<sequence length="292" mass="31428">MLSAPTSLFCQNPKSLPFPESLQIGNQDLVSTNTAPIYTPTPFFFASRPLLPHQADPESSLVSIELSSTVISPADFVDDRSAMSCNGCRVLRKGCSESCVLRPCLQWIESPEAQGHATVFVAKFFGRAGLMSFISAVPELQRPALFQSLLFEACGRTINPVNGAVGLLATGNWNLCQAAVQKVLRGGALCPLPEHTGAGNLFTEAEKEGGIYAKPRNGCPSFSAAKRRKVPLAGDRSPPPCDLHLCLTPQTPAASGREEKQRPGSPSMNSEASVTTTDDRFPDRRPRLLNLF</sequence>
<name>A0AAP0B1K0_9ASPA</name>
<comment type="similarity">
    <text evidence="1">Belongs to the LOB domain-containing protein family.</text>
</comment>
<dbReference type="InterPro" id="IPR004883">
    <property type="entry name" value="LOB"/>
</dbReference>
<comment type="caution">
    <text evidence="4">The sequence shown here is derived from an EMBL/GenBank/DDBJ whole genome shotgun (WGS) entry which is preliminary data.</text>
</comment>
<evidence type="ECO:0000256" key="2">
    <source>
        <dbReference type="SAM" id="MobiDB-lite"/>
    </source>
</evidence>
<feature type="compositionally biased region" description="Polar residues" evidence="2">
    <location>
        <begin position="264"/>
        <end position="274"/>
    </location>
</feature>
<dbReference type="Pfam" id="PF03195">
    <property type="entry name" value="LOB"/>
    <property type="match status" value="1"/>
</dbReference>
<evidence type="ECO:0000256" key="1">
    <source>
        <dbReference type="ARBA" id="ARBA00005474"/>
    </source>
</evidence>
<gene>
    <name evidence="4" type="primary">LBD37</name>
    <name evidence="4" type="ORF">KSP39_PZI019739</name>
</gene>
<dbReference type="Proteomes" id="UP001418222">
    <property type="component" value="Unassembled WGS sequence"/>
</dbReference>